<dbReference type="EMBL" id="JAYLLN010000006">
    <property type="protein sequence ID" value="MEI5984106.1"/>
    <property type="molecule type" value="Genomic_DNA"/>
</dbReference>
<evidence type="ECO:0000256" key="5">
    <source>
        <dbReference type="ARBA" id="ARBA00023136"/>
    </source>
</evidence>
<feature type="transmembrane region" description="Helical" evidence="6">
    <location>
        <begin position="30"/>
        <end position="48"/>
    </location>
</feature>
<evidence type="ECO:0000256" key="2">
    <source>
        <dbReference type="ARBA" id="ARBA00007375"/>
    </source>
</evidence>
<evidence type="ECO:0000313" key="8">
    <source>
        <dbReference type="Proteomes" id="UP001363035"/>
    </source>
</evidence>
<dbReference type="PANTHER" id="PTHR31885">
    <property type="entry name" value="GH04784P"/>
    <property type="match status" value="1"/>
</dbReference>
<comment type="similarity">
    <text evidence="2">Belongs to the TMEM86 family.</text>
</comment>
<reference evidence="7 8" key="1">
    <citation type="submission" date="2024-01" db="EMBL/GenBank/DDBJ databases">
        <title>Sphingobacterium tenebrionis sp. nov., a novel endophyte isolated from tenebrio molitor intestines.</title>
        <authorList>
            <person name="Zhang C."/>
        </authorList>
    </citation>
    <scope>NUCLEOTIDE SEQUENCE [LARGE SCALE GENOMIC DNA]</scope>
    <source>
        <strain evidence="7 8">PU5-4</strain>
    </source>
</reference>
<protein>
    <submittedName>
        <fullName evidence="7">Lysoplasmalogenase</fullName>
    </submittedName>
</protein>
<gene>
    <name evidence="7" type="ORF">VJ786_04235</name>
</gene>
<organism evidence="7 8">
    <name type="scientific">Sphingobacterium tenebrionis</name>
    <dbReference type="NCBI Taxonomy" id="3111775"/>
    <lineage>
        <taxon>Bacteria</taxon>
        <taxon>Pseudomonadati</taxon>
        <taxon>Bacteroidota</taxon>
        <taxon>Sphingobacteriia</taxon>
        <taxon>Sphingobacteriales</taxon>
        <taxon>Sphingobacteriaceae</taxon>
        <taxon>Sphingobacterium</taxon>
    </lineage>
</organism>
<keyword evidence="4 6" id="KW-1133">Transmembrane helix</keyword>
<dbReference type="Pfam" id="PF07947">
    <property type="entry name" value="YhhN"/>
    <property type="match status" value="1"/>
</dbReference>
<evidence type="ECO:0000256" key="3">
    <source>
        <dbReference type="ARBA" id="ARBA00022692"/>
    </source>
</evidence>
<feature type="transmembrane region" description="Helical" evidence="6">
    <location>
        <begin position="173"/>
        <end position="192"/>
    </location>
</feature>
<comment type="caution">
    <text evidence="7">The sequence shown here is derived from an EMBL/GenBank/DDBJ whole genome shotgun (WGS) entry which is preliminary data.</text>
</comment>
<keyword evidence="8" id="KW-1185">Reference proteome</keyword>
<keyword evidence="5 6" id="KW-0472">Membrane</keyword>
<keyword evidence="3 6" id="KW-0812">Transmembrane</keyword>
<dbReference type="Proteomes" id="UP001363035">
    <property type="component" value="Unassembled WGS sequence"/>
</dbReference>
<evidence type="ECO:0000256" key="1">
    <source>
        <dbReference type="ARBA" id="ARBA00004141"/>
    </source>
</evidence>
<feature type="transmembrane region" description="Helical" evidence="6">
    <location>
        <begin position="139"/>
        <end position="161"/>
    </location>
</feature>
<evidence type="ECO:0000256" key="4">
    <source>
        <dbReference type="ARBA" id="ARBA00022989"/>
    </source>
</evidence>
<sequence length="199" mass="22136">MDGLRTMTKPLICIVLVLFLWNETGLKRKFHRLIAAGLVFGLAGDVFLMMNNMFIFGLGSFLIGHILYAWAFLTQTSSLSLTKHKGYIFIACLLISYSYYLYSVLKPSLGVLEIPVIAYILVIAAMALFAFTRKQQTNLASFLFIFIGSLLFIASDSILAINKFVAYVPDSGIMIMSSYMLAQYGITTGAVMDRSNRSS</sequence>
<name>A0ABU8I306_9SPHI</name>
<dbReference type="RefSeq" id="WP_134776923.1">
    <property type="nucleotide sequence ID" value="NZ_JAYLLN010000006.1"/>
</dbReference>
<dbReference type="InterPro" id="IPR012506">
    <property type="entry name" value="TMEM86B-like"/>
</dbReference>
<evidence type="ECO:0000313" key="7">
    <source>
        <dbReference type="EMBL" id="MEI5984106.1"/>
    </source>
</evidence>
<proteinExistence type="inferred from homology"/>
<dbReference type="PANTHER" id="PTHR31885:SF6">
    <property type="entry name" value="GH04784P"/>
    <property type="match status" value="1"/>
</dbReference>
<feature type="transmembrane region" description="Helical" evidence="6">
    <location>
        <begin position="54"/>
        <end position="74"/>
    </location>
</feature>
<evidence type="ECO:0000256" key="6">
    <source>
        <dbReference type="SAM" id="Phobius"/>
    </source>
</evidence>
<feature type="transmembrane region" description="Helical" evidence="6">
    <location>
        <begin position="86"/>
        <end position="102"/>
    </location>
</feature>
<feature type="transmembrane region" description="Helical" evidence="6">
    <location>
        <begin position="114"/>
        <end position="132"/>
    </location>
</feature>
<comment type="subcellular location">
    <subcellularLocation>
        <location evidence="1">Membrane</location>
        <topology evidence="1">Multi-pass membrane protein</topology>
    </subcellularLocation>
</comment>
<feature type="transmembrane region" description="Helical" evidence="6">
    <location>
        <begin position="6"/>
        <end position="23"/>
    </location>
</feature>
<accession>A0ABU8I306</accession>